<dbReference type="GO" id="GO:0007165">
    <property type="term" value="P:signal transduction"/>
    <property type="evidence" value="ECO:0007669"/>
    <property type="project" value="UniProtKB-KW"/>
</dbReference>
<feature type="transmembrane region" description="Helical" evidence="5">
    <location>
        <begin position="15"/>
        <end position="37"/>
    </location>
</feature>
<dbReference type="SMART" id="SM00304">
    <property type="entry name" value="HAMP"/>
    <property type="match status" value="2"/>
</dbReference>
<evidence type="ECO:0000259" key="6">
    <source>
        <dbReference type="PROSITE" id="PS50111"/>
    </source>
</evidence>
<evidence type="ECO:0000256" key="2">
    <source>
        <dbReference type="ARBA" id="ARBA00029447"/>
    </source>
</evidence>
<feature type="domain" description="HAMP" evidence="7">
    <location>
        <begin position="445"/>
        <end position="498"/>
    </location>
</feature>
<comment type="similarity">
    <text evidence="2">Belongs to the methyl-accepting chemotaxis (MCP) protein family.</text>
</comment>
<proteinExistence type="inferred from homology"/>
<dbReference type="SMART" id="SM00283">
    <property type="entry name" value="MA"/>
    <property type="match status" value="1"/>
</dbReference>
<dbReference type="Pfam" id="PF00015">
    <property type="entry name" value="MCPsignal"/>
    <property type="match status" value="1"/>
</dbReference>
<evidence type="ECO:0000256" key="5">
    <source>
        <dbReference type="SAM" id="Phobius"/>
    </source>
</evidence>
<dbReference type="SUPFAM" id="SSF58104">
    <property type="entry name" value="Methyl-accepting chemotaxis protein (MCP) signaling domain"/>
    <property type="match status" value="1"/>
</dbReference>
<evidence type="ECO:0000256" key="1">
    <source>
        <dbReference type="ARBA" id="ARBA00022500"/>
    </source>
</evidence>
<evidence type="ECO:0000313" key="9">
    <source>
        <dbReference type="Proteomes" id="UP000530654"/>
    </source>
</evidence>
<protein>
    <submittedName>
        <fullName evidence="8">HAMP domain-containing protein</fullName>
    </submittedName>
</protein>
<keyword evidence="1" id="KW-0145">Chemotaxis</keyword>
<evidence type="ECO:0000259" key="7">
    <source>
        <dbReference type="PROSITE" id="PS50885"/>
    </source>
</evidence>
<dbReference type="EMBL" id="JABEQY010000026">
    <property type="protein sequence ID" value="NNH66537.1"/>
    <property type="molecule type" value="Genomic_DNA"/>
</dbReference>
<keyword evidence="4" id="KW-0175">Coiled coil</keyword>
<dbReference type="Gene3D" id="1.10.8.500">
    <property type="entry name" value="HAMP domain in histidine kinase"/>
    <property type="match status" value="1"/>
</dbReference>
<keyword evidence="3" id="KW-0807">Transducer</keyword>
<feature type="domain" description="Methyl-accepting transducer" evidence="6">
    <location>
        <begin position="583"/>
        <end position="812"/>
    </location>
</feature>
<evidence type="ECO:0000313" key="8">
    <source>
        <dbReference type="EMBL" id="NNH66537.1"/>
    </source>
</evidence>
<dbReference type="InterPro" id="IPR004089">
    <property type="entry name" value="MCPsignal_dom"/>
</dbReference>
<accession>A0A7Y2R8W3</accession>
<dbReference type="GO" id="GO:0016020">
    <property type="term" value="C:membrane"/>
    <property type="evidence" value="ECO:0007669"/>
    <property type="project" value="InterPro"/>
</dbReference>
<gene>
    <name evidence="8" type="ORF">HLI17_25225</name>
</gene>
<evidence type="ECO:0000256" key="3">
    <source>
        <dbReference type="PROSITE-ProRule" id="PRU00284"/>
    </source>
</evidence>
<sequence length="843" mass="89023">MVNGLMSQVRIQTKVLVLLAPFVISLCAVGLTGYYAASLLEGRMEISNHVLQSLNGFKHASSSMTGFLMKPSQEARDTALADAREQLGNLKQTIESLRPTTDVGLLDRALDQSQIIPQKIEAIWQIETGQQKILSDVDAASAALLDLQGQVGKRSFMLMASAKKTENANKGGLNNSVSVSAAASVATKLRNDYTNAMTPADKVSLLAKYAPDLQKAKEQLSPAVATDKQAFAAQYAAAVDVIANASKVSPDTLDVPATDATVANLAVTGDSLKAVGDDLMRTSVLALAASDKDISQATNVGNELRAIVNSNNEIRVGFAELAGNPDDARVKKVQQSIYMYQTELGRLAGVVNDDPVFAEIPKKAQPVLDLLAANAAALSEGAARKLAEFDSAAAQIDNTWNLLAQFAETQRQNAGQDRQQANRVSGGAIVLGILIAMTAGAALVITLKGPITQITAAMRKIAEGRLDTAITGEARGDEIGEMARALSVFKQNALSNVDMEHRAEIARSDAESERARNELERRSAKVQVDAAIEALAEGLTRLSRGELNFSIDTPFAADLDRIRTDFNMSVAGLKETLCDIRETSSLISDNGRQMAEAVDDLASRTEKQAAALEETAAAVEEISSAVNTSSGRAAAALALVQRAKQGADASASVVQNAVSAMGRIEDASGKIVQIVSAIDSIAFQTNLLALNAGVEAARAGEAGKGFAVVAQEVRELAQRSARAAKEIGELINNSVREVASGSEFVGRTGDALMEISSEIVHIVGHIELIASSSRDQATTLHSINASVNDIDRMTQQNAAMVEETNAATRQLSSEALALTDMIARFRLEGHESAASRGYQTAAA</sequence>
<dbReference type="Proteomes" id="UP000530654">
    <property type="component" value="Unassembled WGS sequence"/>
</dbReference>
<keyword evidence="5" id="KW-0812">Transmembrane</keyword>
<keyword evidence="5" id="KW-0472">Membrane</keyword>
<dbReference type="GO" id="GO:0006935">
    <property type="term" value="P:chemotaxis"/>
    <property type="evidence" value="ECO:0007669"/>
    <property type="project" value="UniProtKB-KW"/>
</dbReference>
<dbReference type="PROSITE" id="PS50885">
    <property type="entry name" value="HAMP"/>
    <property type="match status" value="2"/>
</dbReference>
<feature type="coiled-coil region" evidence="4">
    <location>
        <begin position="595"/>
        <end position="622"/>
    </location>
</feature>
<evidence type="ECO:0000256" key="4">
    <source>
        <dbReference type="SAM" id="Coils"/>
    </source>
</evidence>
<dbReference type="AlphaFoldDB" id="A0A7Y2R8W3"/>
<dbReference type="PANTHER" id="PTHR43531:SF11">
    <property type="entry name" value="METHYL-ACCEPTING CHEMOTAXIS PROTEIN 3"/>
    <property type="match status" value="1"/>
</dbReference>
<dbReference type="InterPro" id="IPR051310">
    <property type="entry name" value="MCP_chemotaxis"/>
</dbReference>
<reference evidence="8 9" key="1">
    <citation type="submission" date="2020-04" db="EMBL/GenBank/DDBJ databases">
        <title>Rhizobium bacterial biofertilizers improve the content of phenolic compounds of Lactuca sativa L. under non-saline and saline-stress conditions.</title>
        <authorList>
            <person name="Ayuso-Calles M."/>
            <person name="Garcia-Estevez I."/>
            <person name="Jimenez-Gomez A."/>
            <person name="Flores-Felix J.D."/>
            <person name="Escribano-Bailon M."/>
            <person name="Rivas R."/>
        </authorList>
    </citation>
    <scope>NUCLEOTIDE SEQUENCE [LARGE SCALE GENOMIC DNA]</scope>
    <source>
        <strain evidence="8 9">GPTR02</strain>
    </source>
</reference>
<dbReference type="CDD" id="cd11386">
    <property type="entry name" value="MCP_signal"/>
    <property type="match status" value="1"/>
</dbReference>
<comment type="caution">
    <text evidence="8">The sequence shown here is derived from an EMBL/GenBank/DDBJ whole genome shotgun (WGS) entry which is preliminary data.</text>
</comment>
<dbReference type="SUPFAM" id="SSF158472">
    <property type="entry name" value="HAMP domain-like"/>
    <property type="match status" value="1"/>
</dbReference>
<name>A0A7Y2R8W3_9HYPH</name>
<feature type="transmembrane region" description="Helical" evidence="5">
    <location>
        <begin position="428"/>
        <end position="447"/>
    </location>
</feature>
<dbReference type="RefSeq" id="WP_170282124.1">
    <property type="nucleotide sequence ID" value="NZ_JABEQY010000026.1"/>
</dbReference>
<feature type="domain" description="HAMP" evidence="7">
    <location>
        <begin position="526"/>
        <end position="578"/>
    </location>
</feature>
<keyword evidence="5" id="KW-1133">Transmembrane helix</keyword>
<dbReference type="Pfam" id="PF00672">
    <property type="entry name" value="HAMP"/>
    <property type="match status" value="1"/>
</dbReference>
<dbReference type="Gene3D" id="1.10.287.950">
    <property type="entry name" value="Methyl-accepting chemotaxis protein"/>
    <property type="match status" value="1"/>
</dbReference>
<dbReference type="InterPro" id="IPR003660">
    <property type="entry name" value="HAMP_dom"/>
</dbReference>
<dbReference type="PROSITE" id="PS50111">
    <property type="entry name" value="CHEMOTAXIS_TRANSDUC_2"/>
    <property type="match status" value="1"/>
</dbReference>
<dbReference type="PANTHER" id="PTHR43531">
    <property type="entry name" value="PROTEIN ICFG"/>
    <property type="match status" value="1"/>
</dbReference>
<dbReference type="CDD" id="cd06225">
    <property type="entry name" value="HAMP"/>
    <property type="match status" value="1"/>
</dbReference>
<organism evidence="8 9">
    <name type="scientific">Rhizobium laguerreae</name>
    <dbReference type="NCBI Taxonomy" id="1076926"/>
    <lineage>
        <taxon>Bacteria</taxon>
        <taxon>Pseudomonadati</taxon>
        <taxon>Pseudomonadota</taxon>
        <taxon>Alphaproteobacteria</taxon>
        <taxon>Hyphomicrobiales</taxon>
        <taxon>Rhizobiaceae</taxon>
        <taxon>Rhizobium/Agrobacterium group</taxon>
        <taxon>Rhizobium</taxon>
    </lineage>
</organism>